<name>A0A183GPC2_HELPZ</name>
<keyword evidence="3" id="KW-1185">Reference proteome</keyword>
<evidence type="ECO:0000256" key="1">
    <source>
        <dbReference type="SAM" id="MobiDB-lite"/>
    </source>
</evidence>
<gene>
    <name evidence="2" type="ORF">HPBE_LOCUS24541</name>
</gene>
<dbReference type="Proteomes" id="UP000050761">
    <property type="component" value="Unassembled WGS sequence"/>
</dbReference>
<evidence type="ECO:0000313" key="3">
    <source>
        <dbReference type="Proteomes" id="UP000050761"/>
    </source>
</evidence>
<evidence type="ECO:0000313" key="2">
    <source>
        <dbReference type="EMBL" id="VDP45746.1"/>
    </source>
</evidence>
<reference evidence="4" key="2">
    <citation type="submission" date="2019-09" db="UniProtKB">
        <authorList>
            <consortium name="WormBaseParasite"/>
        </authorList>
    </citation>
    <scope>IDENTIFICATION</scope>
</reference>
<sequence length="192" mass="21520">MKKKLVLGDRHGDQVVTKRMVTRSGSRTRDFEEFTDDENINDNASPRGKDVKDATMVAITDACSDNQPHTNHVVAKTFNEVPRDKYNLVNDLEAVAHNVRMPQRSSSTAKDTDTSRSNIRPQELHVVSQGESCKLVPIVKKKSHLLGNVWISDSKEFALSWSENSPRSQDCSVDLVMSDQGYAEMTTSMVPR</sequence>
<dbReference type="AlphaFoldDB" id="A0A183GPC2"/>
<accession>A0A3P8HQW9</accession>
<dbReference type="EMBL" id="UZAH01036486">
    <property type="protein sequence ID" value="VDP45746.1"/>
    <property type="molecule type" value="Genomic_DNA"/>
</dbReference>
<protein>
    <submittedName>
        <fullName evidence="4">Homeodomain GLABROUS 2</fullName>
    </submittedName>
</protein>
<organism evidence="3 4">
    <name type="scientific">Heligmosomoides polygyrus</name>
    <name type="common">Parasitic roundworm</name>
    <dbReference type="NCBI Taxonomy" id="6339"/>
    <lineage>
        <taxon>Eukaryota</taxon>
        <taxon>Metazoa</taxon>
        <taxon>Ecdysozoa</taxon>
        <taxon>Nematoda</taxon>
        <taxon>Chromadorea</taxon>
        <taxon>Rhabditida</taxon>
        <taxon>Rhabditina</taxon>
        <taxon>Rhabditomorpha</taxon>
        <taxon>Strongyloidea</taxon>
        <taxon>Heligmosomidae</taxon>
        <taxon>Heligmosomoides</taxon>
    </lineage>
</organism>
<evidence type="ECO:0000313" key="4">
    <source>
        <dbReference type="WBParaSite" id="HPBE_0002454201-mRNA-1"/>
    </source>
</evidence>
<reference evidence="2 3" key="1">
    <citation type="submission" date="2018-11" db="EMBL/GenBank/DDBJ databases">
        <authorList>
            <consortium name="Pathogen Informatics"/>
        </authorList>
    </citation>
    <scope>NUCLEOTIDE SEQUENCE [LARGE SCALE GENOMIC DNA]</scope>
</reference>
<feature type="region of interest" description="Disordered" evidence="1">
    <location>
        <begin position="22"/>
        <end position="49"/>
    </location>
</feature>
<dbReference type="WBParaSite" id="HPBE_0002454201-mRNA-1">
    <property type="protein sequence ID" value="HPBE_0002454201-mRNA-1"/>
    <property type="gene ID" value="HPBE_0002454201"/>
</dbReference>
<proteinExistence type="predicted"/>
<accession>A0A183GPC2</accession>